<name>A0A2P2DZA1_9LEPT</name>
<protein>
    <recommendedName>
        <fullName evidence="3">Tetratricopeptide repeat protein</fullName>
    </recommendedName>
</protein>
<proteinExistence type="predicted"/>
<accession>A0A2P2DZA1</accession>
<organism evidence="1 2">
    <name type="scientific">Leptospira ryugenii</name>
    <dbReference type="NCBI Taxonomy" id="1917863"/>
    <lineage>
        <taxon>Bacteria</taxon>
        <taxon>Pseudomonadati</taxon>
        <taxon>Spirochaetota</taxon>
        <taxon>Spirochaetia</taxon>
        <taxon>Leptospirales</taxon>
        <taxon>Leptospiraceae</taxon>
        <taxon>Leptospira</taxon>
    </lineage>
</organism>
<dbReference type="Proteomes" id="UP000245133">
    <property type="component" value="Unassembled WGS sequence"/>
</dbReference>
<evidence type="ECO:0008006" key="3">
    <source>
        <dbReference type="Google" id="ProtNLM"/>
    </source>
</evidence>
<gene>
    <name evidence="1" type="ORF">LPTSP4_14780</name>
</gene>
<reference evidence="1 2" key="1">
    <citation type="submission" date="2018-02" db="EMBL/GenBank/DDBJ databases">
        <title>Novel Leptospira species isolated from soil and water in Japan.</title>
        <authorList>
            <person name="Nakao R."/>
            <person name="Masuzawa T."/>
        </authorList>
    </citation>
    <scope>NUCLEOTIDE SEQUENCE [LARGE SCALE GENOMIC DNA]</scope>
    <source>
        <strain evidence="1 2">YH101</strain>
    </source>
</reference>
<evidence type="ECO:0000313" key="2">
    <source>
        <dbReference type="Proteomes" id="UP000245133"/>
    </source>
</evidence>
<evidence type="ECO:0000313" key="1">
    <source>
        <dbReference type="EMBL" id="GBF49957.1"/>
    </source>
</evidence>
<sequence length="831" mass="97135">MIAGIETNSSRDGFRFKIPNALPANYEIDYYLMLGEVYLRKKDKVGMANILYELRSKKGDFAFADALLTSLWKQAQGDEAQAEKILDTYIQKEANTYFRNLAKNMRTNLFLSGEDEKKSMIRMDCSKNKPYYSLCRVFRMQYYIDIPNGKEKDMHKHYVNIIRVSSPFFEDPYLEWIPLLDRIDEDLPSKFAFLGFAKEAIYFQKMMMDLEYTSDGQIGENSLERLSFFQVLASDYSAAEESLNQYLNVTKGKKSSFTNRIYVKLGVLSYLQKDYKKSLSYYLKLDFGNWSNNVLHPILNEPLSISGAKDLISVTVWKQQGTEAAIKALQKIQDPEKLGEDDLWPKLRTAQFLAEQNPELASRITDEIIYMAQGKGWRKIEYMATILQGYTQILRREYRRSTIELTKSRGILNDENRYLGSEFIRNFGFVFAHSASGKRGPISGNIKEALLDYQNTAAYEDIFFIRNYRAIQFTTELFWEQATQFLKDENDAWSLLDSLYKWNQIRSQLSSQTKPFAIAQVRFMDNQFKYLSGFQSPRESKFFDSTYVESRITESAYLTKMDEESVHKALDSAKVPAVFVMPFRDSLFVFLYQPKEAKKNALVWKEIRNNRSDSFEVLEAVREMTTSVKDAEQIQFYGNYEGLITLKSLKKDFGEKQISSFVFLFPSMEIIKPQSIVSWNCPFSASQFPSGTVQLVDKAYFEGSRILKDKERAHLWDFVSSNKNTDLGIDRTWSCKSSEGNWDEISLFRMYRRIDYRTVPKTIFYSQTVLGKSFWEEPATHLDWLRFWLHSGTRWILYQPKWRYADYTSPNAYSEFFRSKDEGILFTQSPL</sequence>
<dbReference type="AlphaFoldDB" id="A0A2P2DZA1"/>
<comment type="caution">
    <text evidence="1">The sequence shown here is derived from an EMBL/GenBank/DDBJ whole genome shotgun (WGS) entry which is preliminary data.</text>
</comment>
<dbReference type="EMBL" id="BFBB01000003">
    <property type="protein sequence ID" value="GBF49957.1"/>
    <property type="molecule type" value="Genomic_DNA"/>
</dbReference>
<keyword evidence="2" id="KW-1185">Reference proteome</keyword>